<dbReference type="InterPro" id="IPR006219">
    <property type="entry name" value="DAHP_synth_1"/>
</dbReference>
<dbReference type="SUPFAM" id="SSF51569">
    <property type="entry name" value="Aldolase"/>
    <property type="match status" value="1"/>
</dbReference>
<evidence type="ECO:0000313" key="7">
    <source>
        <dbReference type="Proteomes" id="UP001501183"/>
    </source>
</evidence>
<dbReference type="EMBL" id="BAABFB010000005">
    <property type="protein sequence ID" value="GAA4470849.1"/>
    <property type="molecule type" value="Genomic_DNA"/>
</dbReference>
<evidence type="ECO:0000256" key="3">
    <source>
        <dbReference type="ARBA" id="ARBA00031111"/>
    </source>
</evidence>
<comment type="pathway">
    <text evidence="2">Metabolic intermediate biosynthesis; chorismate biosynthesis; chorismate from D-erythrose 4-phosphate and phosphoenolpyruvate: step 1/7.</text>
</comment>
<dbReference type="InterPro" id="IPR013785">
    <property type="entry name" value="Aldolase_TIM"/>
</dbReference>
<evidence type="ECO:0000256" key="5">
    <source>
        <dbReference type="ARBA" id="ARBA00032193"/>
    </source>
</evidence>
<reference evidence="7" key="1">
    <citation type="journal article" date="2019" name="Int. J. Syst. Evol. Microbiol.">
        <title>The Global Catalogue of Microorganisms (GCM) 10K type strain sequencing project: providing services to taxonomists for standard genome sequencing and annotation.</title>
        <authorList>
            <consortium name="The Broad Institute Genomics Platform"/>
            <consortium name="The Broad Institute Genome Sequencing Center for Infectious Disease"/>
            <person name="Wu L."/>
            <person name="Ma J."/>
        </authorList>
    </citation>
    <scope>NUCLEOTIDE SEQUENCE [LARGE SCALE GENOMIC DNA]</scope>
    <source>
        <strain evidence="7">JCM 32206</strain>
    </source>
</reference>
<organism evidence="6 7">
    <name type="scientific">Rhodococcus olei</name>
    <dbReference type="NCBI Taxonomy" id="2161675"/>
    <lineage>
        <taxon>Bacteria</taxon>
        <taxon>Bacillati</taxon>
        <taxon>Actinomycetota</taxon>
        <taxon>Actinomycetes</taxon>
        <taxon>Mycobacteriales</taxon>
        <taxon>Nocardiaceae</taxon>
        <taxon>Rhodococcus</taxon>
    </lineage>
</organism>
<protein>
    <recommendedName>
        <fullName evidence="5">3-deoxy-D-arabino-heptulosonate 7-phosphate synthase</fullName>
    </recommendedName>
    <alternativeName>
        <fullName evidence="4">DAHP synthase</fullName>
    </alternativeName>
    <alternativeName>
        <fullName evidence="3">Phospho-2-keto-3-deoxyheptonate aldolase</fullName>
    </alternativeName>
</protein>
<dbReference type="PANTHER" id="PTHR21225:SF12">
    <property type="entry name" value="PHOSPHO-2-DEHYDRO-3-DEOXYHEPTONATE ALDOLASE, TYROSINE-INHIBITED"/>
    <property type="match status" value="1"/>
</dbReference>
<proteinExistence type="predicted"/>
<dbReference type="Gene3D" id="3.20.20.70">
    <property type="entry name" value="Aldolase class I"/>
    <property type="match status" value="1"/>
</dbReference>
<comment type="caution">
    <text evidence="6">The sequence shown here is derived from an EMBL/GenBank/DDBJ whole genome shotgun (WGS) entry which is preliminary data.</text>
</comment>
<evidence type="ECO:0000256" key="1">
    <source>
        <dbReference type="ARBA" id="ARBA00003726"/>
    </source>
</evidence>
<sequence>MAIALGAADGHGSSQRNDLRRVDVVAEVAARIAGGERGVVGMMLESFIEAGRRDLALGKADELTCGQSIADVCGGGGATGARLDGFAAAVTDARRGPRPGVE</sequence>
<accession>A0ABP8NQQ5</accession>
<dbReference type="Proteomes" id="UP001501183">
    <property type="component" value="Unassembled WGS sequence"/>
</dbReference>
<evidence type="ECO:0000256" key="4">
    <source>
        <dbReference type="ARBA" id="ARBA00031349"/>
    </source>
</evidence>
<evidence type="ECO:0000313" key="6">
    <source>
        <dbReference type="EMBL" id="GAA4470849.1"/>
    </source>
</evidence>
<evidence type="ECO:0000256" key="2">
    <source>
        <dbReference type="ARBA" id="ARBA00004688"/>
    </source>
</evidence>
<comment type="function">
    <text evidence="1">Stereospecific condensation of phosphoenolpyruvate (PEP) and D-erythrose-4-phosphate (E4P) giving rise to 3-deoxy-D-arabino-heptulosonate-7-phosphate (DAHP).</text>
</comment>
<gene>
    <name evidence="6" type="ORF">GCM10023094_00430</name>
</gene>
<name>A0ABP8NQQ5_9NOCA</name>
<dbReference type="RefSeq" id="WP_345340866.1">
    <property type="nucleotide sequence ID" value="NZ_BAABFB010000005.1"/>
</dbReference>
<dbReference type="PANTHER" id="PTHR21225">
    <property type="entry name" value="PHOSPHO-2-DEHYDRO-3-DEOXYHEPTONATE ALDOLASE DAHP SYNTHETASE"/>
    <property type="match status" value="1"/>
</dbReference>
<keyword evidence="7" id="KW-1185">Reference proteome</keyword>